<dbReference type="Ensembl" id="ENSATET00000061292.1">
    <property type="protein sequence ID" value="ENSATEP00000055146.1"/>
    <property type="gene ID" value="ENSATEG00000027936.1"/>
</dbReference>
<feature type="compositionally biased region" description="Basic and acidic residues" evidence="1">
    <location>
        <begin position="1"/>
        <end position="13"/>
    </location>
</feature>
<dbReference type="InterPro" id="IPR013784">
    <property type="entry name" value="Carb-bd-like_fold"/>
</dbReference>
<reference evidence="3" key="1">
    <citation type="submission" date="2021-04" db="EMBL/GenBank/DDBJ databases">
        <authorList>
            <consortium name="Wellcome Sanger Institute Data Sharing"/>
        </authorList>
    </citation>
    <scope>NUCLEOTIDE SEQUENCE [LARGE SCALE GENOMIC DNA]</scope>
</reference>
<keyword evidence="4" id="KW-1185">Reference proteome</keyword>
<feature type="compositionally biased region" description="Polar residues" evidence="1">
    <location>
        <begin position="54"/>
        <end position="65"/>
    </location>
</feature>
<dbReference type="InterPro" id="IPR013783">
    <property type="entry name" value="Ig-like_fold"/>
</dbReference>
<accession>A0A7N6AZA4</accession>
<dbReference type="AlphaFoldDB" id="A0A7N6AZA4"/>
<dbReference type="Gene3D" id="2.60.40.10">
    <property type="entry name" value="Immunoglobulins"/>
    <property type="match status" value="1"/>
</dbReference>
<dbReference type="SMART" id="SM01065">
    <property type="entry name" value="CBM_2"/>
    <property type="match status" value="1"/>
</dbReference>
<feature type="region of interest" description="Disordered" evidence="1">
    <location>
        <begin position="46"/>
        <end position="75"/>
    </location>
</feature>
<dbReference type="OrthoDB" id="6123450at2759"/>
<feature type="compositionally biased region" description="Polar residues" evidence="1">
    <location>
        <begin position="15"/>
        <end position="25"/>
    </location>
</feature>
<proteinExistence type="predicted"/>
<feature type="domain" description="CBM20" evidence="2">
    <location>
        <begin position="284"/>
        <end position="361"/>
    </location>
</feature>
<dbReference type="InterPro" id="IPR002044">
    <property type="entry name" value="CBM20"/>
</dbReference>
<dbReference type="InParanoid" id="A0A7N6AZA4"/>
<evidence type="ECO:0000259" key="2">
    <source>
        <dbReference type="SMART" id="SM01065"/>
    </source>
</evidence>
<protein>
    <recommendedName>
        <fullName evidence="2">CBM20 domain-containing protein</fullName>
    </recommendedName>
</protein>
<organism evidence="3 4">
    <name type="scientific">Anabas testudineus</name>
    <name type="common">Climbing perch</name>
    <name type="synonym">Anthias testudineus</name>
    <dbReference type="NCBI Taxonomy" id="64144"/>
    <lineage>
        <taxon>Eukaryota</taxon>
        <taxon>Metazoa</taxon>
        <taxon>Chordata</taxon>
        <taxon>Craniata</taxon>
        <taxon>Vertebrata</taxon>
        <taxon>Euteleostomi</taxon>
        <taxon>Actinopterygii</taxon>
        <taxon>Neopterygii</taxon>
        <taxon>Teleostei</taxon>
        <taxon>Neoteleostei</taxon>
        <taxon>Acanthomorphata</taxon>
        <taxon>Anabantaria</taxon>
        <taxon>Anabantiformes</taxon>
        <taxon>Anabantoidei</taxon>
        <taxon>Anabantidae</taxon>
        <taxon>Anabas</taxon>
    </lineage>
</organism>
<name>A0A7N6AZA4_ANATE</name>
<dbReference type="GO" id="GO:0016020">
    <property type="term" value="C:membrane"/>
    <property type="evidence" value="ECO:0007669"/>
    <property type="project" value="TreeGrafter"/>
</dbReference>
<feature type="region of interest" description="Disordered" evidence="1">
    <location>
        <begin position="1"/>
        <end position="33"/>
    </location>
</feature>
<evidence type="ECO:0000256" key="1">
    <source>
        <dbReference type="SAM" id="MobiDB-lite"/>
    </source>
</evidence>
<dbReference type="GO" id="GO:2001070">
    <property type="term" value="F:starch binding"/>
    <property type="evidence" value="ECO:0007669"/>
    <property type="project" value="InterPro"/>
</dbReference>
<reference evidence="3" key="2">
    <citation type="submission" date="2025-08" db="UniProtKB">
        <authorList>
            <consortium name="Ensembl"/>
        </authorList>
    </citation>
    <scope>IDENTIFICATION</scope>
</reference>
<dbReference type="PANTHER" id="PTHR15048:SF0">
    <property type="entry name" value="STARCH-BINDING DOMAIN-CONTAINING PROTEIN 1"/>
    <property type="match status" value="1"/>
</dbReference>
<dbReference type="GeneTree" id="ENSGT00940000175255"/>
<dbReference type="PANTHER" id="PTHR15048">
    <property type="entry name" value="STARCH-BINDING DOMAIN-CONTAINING PROTEIN 1"/>
    <property type="match status" value="1"/>
</dbReference>
<dbReference type="SUPFAM" id="SSF49452">
    <property type="entry name" value="Starch-binding domain-like"/>
    <property type="match status" value="1"/>
</dbReference>
<sequence>MSENIDDRLRDNECSPETNNEQPVVQSKHVPSPLICYDKDEKCKEEMNPPEVTLHNTRAGNNQLSSKEEKNEGKDEVMTPVEGINGADDGGPASDVTEDVLDKDHLNNFPAVSFGTNSPELDKQEVETVKQKDGLTCHPANVLPIEVDRVKEKMVTSDIIAGRGEECDSSSLVHSSSLPCLSEPLKVDDHSPPGTTDAKAQVSGIFEFEDCQRVQIEVKEDQSDLVFPKKEIQCEKNESVDHQDQQTMMNDDAFDEASDTTAPDTYDNTENSKKVVAVQPMPQSVNVTFRIHYLTCSPYQTVAVTGNQQELGNWKEFIPLERKSHVEWKFVVLDKGEVCRWEECGNRLLETGFGDDLIVHKWWGLL</sequence>
<reference evidence="3" key="3">
    <citation type="submission" date="2025-09" db="UniProtKB">
        <authorList>
            <consortium name="Ensembl"/>
        </authorList>
    </citation>
    <scope>IDENTIFICATION</scope>
</reference>
<dbReference type="Proteomes" id="UP000265040">
    <property type="component" value="Chromosome 22"/>
</dbReference>
<evidence type="ECO:0000313" key="3">
    <source>
        <dbReference type="Ensembl" id="ENSATEP00000055146.1"/>
    </source>
</evidence>
<evidence type="ECO:0000313" key="4">
    <source>
        <dbReference type="Proteomes" id="UP000265040"/>
    </source>
</evidence>
<feature type="compositionally biased region" description="Basic and acidic residues" evidence="1">
    <location>
        <begin position="66"/>
        <end position="75"/>
    </location>
</feature>